<dbReference type="GO" id="GO:0032259">
    <property type="term" value="P:methylation"/>
    <property type="evidence" value="ECO:0007669"/>
    <property type="project" value="UniProtKB-KW"/>
</dbReference>
<dbReference type="PROSITE" id="PS00840">
    <property type="entry name" value="SUMT_2"/>
    <property type="match status" value="1"/>
</dbReference>
<dbReference type="Gene3D" id="3.30.950.10">
    <property type="entry name" value="Methyltransferase, Cobalt-precorrin-4 Transmethylase, Domain 2"/>
    <property type="match status" value="1"/>
</dbReference>
<keyword evidence="11" id="KW-1185">Reference proteome</keyword>
<name>E8V3C8_TERSS</name>
<keyword evidence="5" id="KW-0949">S-adenosyl-L-methionine</keyword>
<dbReference type="InterPro" id="IPR006366">
    <property type="entry name" value="CobA/CysG_C"/>
</dbReference>
<evidence type="ECO:0000256" key="4">
    <source>
        <dbReference type="ARBA" id="ARBA00022679"/>
    </source>
</evidence>
<keyword evidence="4 8" id="KW-0808">Transferase</keyword>
<evidence type="ECO:0000256" key="6">
    <source>
        <dbReference type="ARBA" id="ARBA00023244"/>
    </source>
</evidence>
<keyword evidence="3 8" id="KW-0489">Methyltransferase</keyword>
<protein>
    <recommendedName>
        <fullName evidence="2">uroporphyrinogen-III C-methyltransferase</fullName>
        <ecNumber evidence="2">2.1.1.107</ecNumber>
    </recommendedName>
</protein>
<evidence type="ECO:0000256" key="7">
    <source>
        <dbReference type="ARBA" id="ARBA00025705"/>
    </source>
</evidence>
<dbReference type="PANTHER" id="PTHR45790:SF3">
    <property type="entry name" value="S-ADENOSYL-L-METHIONINE-DEPENDENT UROPORPHYRINOGEN III METHYLTRANSFERASE, CHLOROPLASTIC"/>
    <property type="match status" value="1"/>
</dbReference>
<evidence type="ECO:0000256" key="5">
    <source>
        <dbReference type="ARBA" id="ARBA00022691"/>
    </source>
</evidence>
<dbReference type="AlphaFoldDB" id="E8V3C8"/>
<comment type="pathway">
    <text evidence="7">Porphyrin-containing compound metabolism; siroheme biosynthesis; precorrin-2 from uroporphyrinogen III: step 1/1.</text>
</comment>
<dbReference type="InterPro" id="IPR000878">
    <property type="entry name" value="4pyrrol_Mease"/>
</dbReference>
<dbReference type="Pfam" id="PF00590">
    <property type="entry name" value="TP_methylase"/>
    <property type="match status" value="1"/>
</dbReference>
<evidence type="ECO:0000259" key="9">
    <source>
        <dbReference type="Pfam" id="PF00590"/>
    </source>
</evidence>
<dbReference type="NCBIfam" id="TIGR01469">
    <property type="entry name" value="cobA_cysG_Cterm"/>
    <property type="match status" value="1"/>
</dbReference>
<dbReference type="eggNOG" id="COG0007">
    <property type="taxonomic scope" value="Bacteria"/>
</dbReference>
<dbReference type="InterPro" id="IPR014777">
    <property type="entry name" value="4pyrrole_Mease_sub1"/>
</dbReference>
<dbReference type="FunFam" id="3.40.1010.10:FF:000001">
    <property type="entry name" value="Siroheme synthase"/>
    <property type="match status" value="1"/>
</dbReference>
<dbReference type="RefSeq" id="WP_013568218.1">
    <property type="nucleotide sequence ID" value="NC_014963.1"/>
</dbReference>
<organism evidence="10 11">
    <name type="scientific">Terriglobus saanensis (strain ATCC BAA-1853 / DSM 23119 / SP1PR4)</name>
    <dbReference type="NCBI Taxonomy" id="401053"/>
    <lineage>
        <taxon>Bacteria</taxon>
        <taxon>Pseudomonadati</taxon>
        <taxon>Acidobacteriota</taxon>
        <taxon>Terriglobia</taxon>
        <taxon>Terriglobales</taxon>
        <taxon>Acidobacteriaceae</taxon>
        <taxon>Terriglobus</taxon>
    </lineage>
</organism>
<dbReference type="EC" id="2.1.1.107" evidence="2"/>
<dbReference type="STRING" id="401053.AciPR4_1678"/>
<dbReference type="PROSITE" id="PS00839">
    <property type="entry name" value="SUMT_1"/>
    <property type="match status" value="1"/>
</dbReference>
<accession>E8V3C8</accession>
<evidence type="ECO:0000256" key="8">
    <source>
        <dbReference type="RuleBase" id="RU003960"/>
    </source>
</evidence>
<gene>
    <name evidence="10" type="ordered locus">AciPR4_1678</name>
</gene>
<sequence length="258" mass="26842">MNGKVYLVGAGPGDPELLTVRALRLLETADVVLHDDLVPDAIVALASKRALVTSVGKRCGRPRITQAGIHALMIDSSRRGLMVVRLKSGDPMVFGRAAEELNALREAAIEVEVVPGVSAMFAAAAAMQVPMTDRRTASKLILIAGQHAADKSAPPPLWSGTLPEDATLAIYMPGRDFAALARELRSAGVAGDVAVVAVSKAATPEQRVDGVRLSELETLQAGAAPLLVLVGRAMDCVLAGQGEHLIEELSAAAEGLHG</sequence>
<dbReference type="SUPFAM" id="SSF53790">
    <property type="entry name" value="Tetrapyrrole methylase"/>
    <property type="match status" value="1"/>
</dbReference>
<dbReference type="KEGG" id="tsa:AciPR4_1678"/>
<evidence type="ECO:0000256" key="3">
    <source>
        <dbReference type="ARBA" id="ARBA00022603"/>
    </source>
</evidence>
<dbReference type="NCBIfam" id="NF004790">
    <property type="entry name" value="PRK06136.1"/>
    <property type="match status" value="1"/>
</dbReference>
<dbReference type="InterPro" id="IPR003043">
    <property type="entry name" value="Uropor_MeTrfase_CS"/>
</dbReference>
<dbReference type="Proteomes" id="UP000006844">
    <property type="component" value="Chromosome"/>
</dbReference>
<evidence type="ECO:0000256" key="1">
    <source>
        <dbReference type="ARBA" id="ARBA00005879"/>
    </source>
</evidence>
<reference evidence="10 11" key="1">
    <citation type="journal article" date="2012" name="Stand. Genomic Sci.">
        <title>Complete genome sequence of Terriglobus saanensis type strain SP1PR4(T), an Acidobacteria from tundra soil.</title>
        <authorList>
            <person name="Rawat S.R."/>
            <person name="Mannisto M.K."/>
            <person name="Starovoytov V."/>
            <person name="Goodwin L."/>
            <person name="Nolan M."/>
            <person name="Hauser L."/>
            <person name="Land M."/>
            <person name="Davenport K.W."/>
            <person name="Woyke T."/>
            <person name="Haggblom M.M."/>
        </authorList>
    </citation>
    <scope>NUCLEOTIDE SEQUENCE</scope>
    <source>
        <strain evidence="11">ATCC BAA-1853 / DSM 23119 / SP1PR4</strain>
    </source>
</reference>
<dbReference type="InterPro" id="IPR035996">
    <property type="entry name" value="4pyrrol_Methylase_sf"/>
</dbReference>
<evidence type="ECO:0000256" key="2">
    <source>
        <dbReference type="ARBA" id="ARBA00012162"/>
    </source>
</evidence>
<evidence type="ECO:0000313" key="10">
    <source>
        <dbReference type="EMBL" id="ADV82485.1"/>
    </source>
</evidence>
<evidence type="ECO:0000313" key="11">
    <source>
        <dbReference type="Proteomes" id="UP000006844"/>
    </source>
</evidence>
<feature type="domain" description="Tetrapyrrole methylase" evidence="9">
    <location>
        <begin position="4"/>
        <end position="216"/>
    </location>
</feature>
<dbReference type="PANTHER" id="PTHR45790">
    <property type="entry name" value="SIROHEME SYNTHASE-RELATED"/>
    <property type="match status" value="1"/>
</dbReference>
<dbReference type="EMBL" id="CP002467">
    <property type="protein sequence ID" value="ADV82485.1"/>
    <property type="molecule type" value="Genomic_DNA"/>
</dbReference>
<dbReference type="GO" id="GO:0019354">
    <property type="term" value="P:siroheme biosynthetic process"/>
    <property type="evidence" value="ECO:0007669"/>
    <property type="project" value="InterPro"/>
</dbReference>
<dbReference type="InterPro" id="IPR014776">
    <property type="entry name" value="4pyrrole_Mease_sub2"/>
</dbReference>
<dbReference type="OrthoDB" id="9815856at2"/>
<keyword evidence="6" id="KW-0627">Porphyrin biosynthesis</keyword>
<dbReference type="InterPro" id="IPR050161">
    <property type="entry name" value="Siro_Cobalamin_biosynth"/>
</dbReference>
<comment type="similarity">
    <text evidence="1 8">Belongs to the precorrin methyltransferase family.</text>
</comment>
<dbReference type="Gene3D" id="3.40.1010.10">
    <property type="entry name" value="Cobalt-precorrin-4 Transmethylase, Domain 1"/>
    <property type="match status" value="1"/>
</dbReference>
<dbReference type="GO" id="GO:0004851">
    <property type="term" value="F:uroporphyrin-III C-methyltransferase activity"/>
    <property type="evidence" value="ECO:0007669"/>
    <property type="project" value="UniProtKB-EC"/>
</dbReference>
<dbReference type="HOGENOM" id="CLU_011276_7_0_0"/>
<proteinExistence type="inferred from homology"/>